<keyword evidence="14" id="KW-1185">Reference proteome</keyword>
<dbReference type="GO" id="GO:0046872">
    <property type="term" value="F:metal ion binding"/>
    <property type="evidence" value="ECO:0007669"/>
    <property type="project" value="UniProtKB-KW"/>
</dbReference>
<evidence type="ECO:0000256" key="3">
    <source>
        <dbReference type="ARBA" id="ARBA00022457"/>
    </source>
</evidence>
<sequence length="139" mass="15332">MTEQIDVVGAVLVRDGTVLAALRGQAMAMAGLWEFPGGKIEPGESPQEALVRELREELLCEITVGDHVETTSHAYDFGIVRLTTFFATVISGEPRATEHAELRWIPVTELRSVQWAPADLPAVEHVIHTLRRLDPQAPQ</sequence>
<evidence type="ECO:0000256" key="1">
    <source>
        <dbReference type="ARBA" id="ARBA00001946"/>
    </source>
</evidence>
<comment type="caution">
    <text evidence="13">The sequence shown here is derived from an EMBL/GenBank/DDBJ whole genome shotgun (WGS) entry which is preliminary data.</text>
</comment>
<reference evidence="13 14" key="1">
    <citation type="submission" date="2020-08" db="EMBL/GenBank/DDBJ databases">
        <title>Sequencing the genomes of 1000 actinobacteria strains.</title>
        <authorList>
            <person name="Klenk H.-P."/>
        </authorList>
    </citation>
    <scope>NUCLEOTIDE SEQUENCE [LARGE SCALE GENOMIC DNA]</scope>
    <source>
        <strain evidence="13 14">DSM 105369</strain>
    </source>
</reference>
<dbReference type="GO" id="GO:0006260">
    <property type="term" value="P:DNA replication"/>
    <property type="evidence" value="ECO:0007669"/>
    <property type="project" value="UniProtKB-KW"/>
</dbReference>
<evidence type="ECO:0000256" key="6">
    <source>
        <dbReference type="ARBA" id="ARBA00022763"/>
    </source>
</evidence>
<dbReference type="PANTHER" id="PTHR47707">
    <property type="entry name" value="8-OXO-DGTP DIPHOSPHATASE"/>
    <property type="match status" value="1"/>
</dbReference>
<dbReference type="GO" id="GO:0044715">
    <property type="term" value="F:8-oxo-dGDP phosphatase activity"/>
    <property type="evidence" value="ECO:0007669"/>
    <property type="project" value="TreeGrafter"/>
</dbReference>
<comment type="similarity">
    <text evidence="2">Belongs to the Nudix hydrolase family.</text>
</comment>
<evidence type="ECO:0000256" key="2">
    <source>
        <dbReference type="ARBA" id="ARBA00005582"/>
    </source>
</evidence>
<dbReference type="Pfam" id="PF00293">
    <property type="entry name" value="NUDIX"/>
    <property type="match status" value="1"/>
</dbReference>
<protein>
    <recommendedName>
        <fullName evidence="11">8-oxo-dGTP diphosphatase</fullName>
        <ecNumber evidence="11">3.6.1.55</ecNumber>
    </recommendedName>
</protein>
<gene>
    <name evidence="13" type="ORF">FHU39_004092</name>
</gene>
<evidence type="ECO:0000256" key="4">
    <source>
        <dbReference type="ARBA" id="ARBA00022705"/>
    </source>
</evidence>
<dbReference type="GO" id="GO:0035539">
    <property type="term" value="F:8-oxo-7,8-dihydrodeoxyguanosine triphosphate pyrophosphatase activity"/>
    <property type="evidence" value="ECO:0007669"/>
    <property type="project" value="UniProtKB-EC"/>
</dbReference>
<dbReference type="RefSeq" id="WP_183322510.1">
    <property type="nucleotide sequence ID" value="NZ_JACHVQ010000004.1"/>
</dbReference>
<dbReference type="InterPro" id="IPR015797">
    <property type="entry name" value="NUDIX_hydrolase-like_dom_sf"/>
</dbReference>
<dbReference type="PRINTS" id="PR00502">
    <property type="entry name" value="NUDIXFAMILY"/>
</dbReference>
<dbReference type="GO" id="GO:0044716">
    <property type="term" value="F:8-oxo-GDP phosphatase activity"/>
    <property type="evidence" value="ECO:0007669"/>
    <property type="project" value="TreeGrafter"/>
</dbReference>
<dbReference type="Gene3D" id="3.90.79.10">
    <property type="entry name" value="Nucleoside Triphosphate Pyrophosphohydrolase"/>
    <property type="match status" value="1"/>
</dbReference>
<comment type="catalytic activity">
    <reaction evidence="10">
        <text>8-oxo-dGTP + H2O = 8-oxo-dGMP + diphosphate + H(+)</text>
        <dbReference type="Rhea" id="RHEA:31575"/>
        <dbReference type="ChEBI" id="CHEBI:15377"/>
        <dbReference type="ChEBI" id="CHEBI:15378"/>
        <dbReference type="ChEBI" id="CHEBI:33019"/>
        <dbReference type="ChEBI" id="CHEBI:63224"/>
        <dbReference type="ChEBI" id="CHEBI:77896"/>
        <dbReference type="EC" id="3.6.1.55"/>
    </reaction>
</comment>
<dbReference type="EC" id="3.6.1.55" evidence="11"/>
<evidence type="ECO:0000256" key="10">
    <source>
        <dbReference type="ARBA" id="ARBA00035861"/>
    </source>
</evidence>
<keyword evidence="4" id="KW-0235">DNA replication</keyword>
<dbReference type="Proteomes" id="UP000559182">
    <property type="component" value="Unassembled WGS sequence"/>
</dbReference>
<evidence type="ECO:0000256" key="5">
    <source>
        <dbReference type="ARBA" id="ARBA00022723"/>
    </source>
</evidence>
<dbReference type="CDD" id="cd03425">
    <property type="entry name" value="NUDIX_MutT_NudA_like"/>
    <property type="match status" value="1"/>
</dbReference>
<dbReference type="PANTHER" id="PTHR47707:SF1">
    <property type="entry name" value="NUDIX HYDROLASE FAMILY PROTEIN"/>
    <property type="match status" value="1"/>
</dbReference>
<dbReference type="GO" id="GO:0006281">
    <property type="term" value="P:DNA repair"/>
    <property type="evidence" value="ECO:0007669"/>
    <property type="project" value="UniProtKB-KW"/>
</dbReference>
<evidence type="ECO:0000313" key="13">
    <source>
        <dbReference type="EMBL" id="MBB2894056.1"/>
    </source>
</evidence>
<evidence type="ECO:0000256" key="11">
    <source>
        <dbReference type="ARBA" id="ARBA00038905"/>
    </source>
</evidence>
<evidence type="ECO:0000256" key="7">
    <source>
        <dbReference type="ARBA" id="ARBA00022801"/>
    </source>
</evidence>
<keyword evidence="8" id="KW-0460">Magnesium</keyword>
<dbReference type="AlphaFoldDB" id="A0A839NEJ8"/>
<dbReference type="InterPro" id="IPR047127">
    <property type="entry name" value="MutT-like"/>
</dbReference>
<keyword evidence="7 13" id="KW-0378">Hydrolase</keyword>
<name>A0A839NEJ8_9MICO</name>
<keyword evidence="3" id="KW-0515">Mutator protein</keyword>
<keyword evidence="6" id="KW-0227">DNA damage</keyword>
<evidence type="ECO:0000313" key="14">
    <source>
        <dbReference type="Proteomes" id="UP000559182"/>
    </source>
</evidence>
<dbReference type="InterPro" id="IPR020476">
    <property type="entry name" value="Nudix_hydrolase"/>
</dbReference>
<evidence type="ECO:0000256" key="8">
    <source>
        <dbReference type="ARBA" id="ARBA00022842"/>
    </source>
</evidence>
<keyword evidence="9" id="KW-0234">DNA repair</keyword>
<evidence type="ECO:0000259" key="12">
    <source>
        <dbReference type="PROSITE" id="PS51462"/>
    </source>
</evidence>
<feature type="domain" description="Nudix hydrolase" evidence="12">
    <location>
        <begin position="3"/>
        <end position="128"/>
    </location>
</feature>
<dbReference type="EMBL" id="JACHVQ010000004">
    <property type="protein sequence ID" value="MBB2894056.1"/>
    <property type="molecule type" value="Genomic_DNA"/>
</dbReference>
<dbReference type="GO" id="GO:0008413">
    <property type="term" value="F:8-oxo-7,8-dihydroguanosine triphosphate pyrophosphatase activity"/>
    <property type="evidence" value="ECO:0007669"/>
    <property type="project" value="TreeGrafter"/>
</dbReference>
<keyword evidence="5" id="KW-0479">Metal-binding</keyword>
<dbReference type="PROSITE" id="PS51462">
    <property type="entry name" value="NUDIX"/>
    <property type="match status" value="1"/>
</dbReference>
<dbReference type="SUPFAM" id="SSF55811">
    <property type="entry name" value="Nudix"/>
    <property type="match status" value="1"/>
</dbReference>
<accession>A0A839NEJ8</accession>
<comment type="cofactor">
    <cofactor evidence="1">
        <name>Mg(2+)</name>
        <dbReference type="ChEBI" id="CHEBI:18420"/>
    </cofactor>
</comment>
<proteinExistence type="inferred from homology"/>
<organism evidence="13 14">
    <name type="scientific">Flexivirga oryzae</name>
    <dbReference type="NCBI Taxonomy" id="1794944"/>
    <lineage>
        <taxon>Bacteria</taxon>
        <taxon>Bacillati</taxon>
        <taxon>Actinomycetota</taxon>
        <taxon>Actinomycetes</taxon>
        <taxon>Micrococcales</taxon>
        <taxon>Dermacoccaceae</taxon>
        <taxon>Flexivirga</taxon>
    </lineage>
</organism>
<dbReference type="InterPro" id="IPR000086">
    <property type="entry name" value="NUDIX_hydrolase_dom"/>
</dbReference>
<evidence type="ECO:0000256" key="9">
    <source>
        <dbReference type="ARBA" id="ARBA00023204"/>
    </source>
</evidence>